<evidence type="ECO:0000256" key="1">
    <source>
        <dbReference type="ARBA" id="ARBA00004167"/>
    </source>
</evidence>
<evidence type="ECO:0000256" key="6">
    <source>
        <dbReference type="SAM" id="MobiDB-lite"/>
    </source>
</evidence>
<organism evidence="8 9">
    <name type="scientific">Trypanosoma rangeli SC58</name>
    <dbReference type="NCBI Taxonomy" id="429131"/>
    <lineage>
        <taxon>Eukaryota</taxon>
        <taxon>Discoba</taxon>
        <taxon>Euglenozoa</taxon>
        <taxon>Kinetoplastea</taxon>
        <taxon>Metakinetoplastina</taxon>
        <taxon>Trypanosomatida</taxon>
        <taxon>Trypanosomatidae</taxon>
        <taxon>Trypanosoma</taxon>
        <taxon>Herpetosoma</taxon>
    </lineage>
</organism>
<keyword evidence="2" id="KW-0813">Transport</keyword>
<reference evidence="8 9" key="1">
    <citation type="submission" date="2013-07" db="EMBL/GenBank/DDBJ databases">
        <authorList>
            <person name="Stoco P.H."/>
            <person name="Wagner G."/>
            <person name="Gerber A."/>
            <person name="Zaha A."/>
            <person name="Thompson C."/>
            <person name="Bartholomeu D.C."/>
            <person name="Luckemeyer D.D."/>
            <person name="Bahia D."/>
            <person name="Loreto E."/>
            <person name="Prestes E.B."/>
            <person name="Lima F.M."/>
            <person name="Rodrigues-Luiz G."/>
            <person name="Vallejo G.A."/>
            <person name="Filho J.F."/>
            <person name="Monteiro K.M."/>
            <person name="Tyler K.M."/>
            <person name="de Almeida L.G."/>
            <person name="Ortiz M.F."/>
            <person name="Siervo M.A."/>
            <person name="de Moraes M.H."/>
            <person name="Cunha O.L."/>
            <person name="Mendonca-Neto R."/>
            <person name="Silva R."/>
            <person name="Teixeira S.M."/>
            <person name="Murta S.M."/>
            <person name="Sincero T.C."/>
            <person name="Mendes T.A."/>
            <person name="Urmenyi T.P."/>
            <person name="Silva V.G."/>
            <person name="da Rocha W.D."/>
            <person name="Andersson B."/>
            <person name="Romanha A.J."/>
            <person name="Steindel M."/>
            <person name="de Vasconcelos A.T."/>
            <person name="Grisard E.C."/>
        </authorList>
    </citation>
    <scope>NUCLEOTIDE SEQUENCE [LARGE SCALE GENOMIC DNA]</scope>
    <source>
        <strain evidence="8 9">SC58</strain>
    </source>
</reference>
<comment type="subcellular location">
    <subcellularLocation>
        <location evidence="1">Membrane</location>
        <topology evidence="1">Single-pass membrane protein</topology>
    </subcellularLocation>
</comment>
<accession>A0A061JA98</accession>
<keyword evidence="9" id="KW-1185">Reference proteome</keyword>
<dbReference type="CDD" id="cd15841">
    <property type="entry name" value="SNARE_Qc"/>
    <property type="match status" value="1"/>
</dbReference>
<feature type="transmembrane region" description="Helical" evidence="7">
    <location>
        <begin position="98"/>
        <end position="116"/>
    </location>
</feature>
<dbReference type="SUPFAM" id="SSF58038">
    <property type="entry name" value="SNARE fusion complex"/>
    <property type="match status" value="1"/>
</dbReference>
<evidence type="ECO:0000313" key="8">
    <source>
        <dbReference type="EMBL" id="ESL11011.1"/>
    </source>
</evidence>
<dbReference type="EMBL" id="AUPL01001248">
    <property type="protein sequence ID" value="ESL11011.1"/>
    <property type="molecule type" value="Genomic_DNA"/>
</dbReference>
<proteinExistence type="predicted"/>
<dbReference type="VEuPathDB" id="TriTrypDB:TRSC58_01248"/>
<keyword evidence="5 7" id="KW-0472">Membrane</keyword>
<dbReference type="Gene3D" id="1.20.5.110">
    <property type="match status" value="1"/>
</dbReference>
<dbReference type="AlphaFoldDB" id="A0A061JA98"/>
<feature type="compositionally biased region" description="Polar residues" evidence="6">
    <location>
        <begin position="1"/>
        <end position="11"/>
    </location>
</feature>
<protein>
    <recommendedName>
        <fullName evidence="10">t-SNARE coiled-coil homology domain-containing protein</fullName>
    </recommendedName>
</protein>
<evidence type="ECO:0008006" key="10">
    <source>
        <dbReference type="Google" id="ProtNLM"/>
    </source>
</evidence>
<comment type="caution">
    <text evidence="8">The sequence shown here is derived from an EMBL/GenBank/DDBJ whole genome shotgun (WGS) entry which is preliminary data.</text>
</comment>
<evidence type="ECO:0000313" key="9">
    <source>
        <dbReference type="Proteomes" id="UP000031737"/>
    </source>
</evidence>
<sequence>MKMRSSLYNTQPKERGGGGENQAQFEEEIMQENEAILGALGNTVKRMKASAGVLLEEAETHNKLLETVGSAFFRASSGVNRSVQRIEGVMGRYGWRHTLLIGALVVFTVYSLYYVLR</sequence>
<evidence type="ECO:0000256" key="4">
    <source>
        <dbReference type="ARBA" id="ARBA00022989"/>
    </source>
</evidence>
<evidence type="ECO:0000256" key="3">
    <source>
        <dbReference type="ARBA" id="ARBA00022692"/>
    </source>
</evidence>
<dbReference type="PANTHER" id="PTHR12791">
    <property type="entry name" value="GOLGI SNARE BET1-RELATED"/>
    <property type="match status" value="1"/>
</dbReference>
<dbReference type="OrthoDB" id="261831at2759"/>
<dbReference type="Proteomes" id="UP000031737">
    <property type="component" value="Unassembled WGS sequence"/>
</dbReference>
<keyword evidence="3 7" id="KW-0812">Transmembrane</keyword>
<evidence type="ECO:0000256" key="2">
    <source>
        <dbReference type="ARBA" id="ARBA00022448"/>
    </source>
</evidence>
<dbReference type="GO" id="GO:0016020">
    <property type="term" value="C:membrane"/>
    <property type="evidence" value="ECO:0007669"/>
    <property type="project" value="UniProtKB-SubCell"/>
</dbReference>
<evidence type="ECO:0000256" key="5">
    <source>
        <dbReference type="ARBA" id="ARBA00023136"/>
    </source>
</evidence>
<feature type="region of interest" description="Disordered" evidence="6">
    <location>
        <begin position="1"/>
        <end position="25"/>
    </location>
</feature>
<name>A0A061JA98_TRYRA</name>
<evidence type="ECO:0000256" key="7">
    <source>
        <dbReference type="SAM" id="Phobius"/>
    </source>
</evidence>
<gene>
    <name evidence="8" type="ORF">TRSC58_01248</name>
</gene>
<keyword evidence="4 7" id="KW-1133">Transmembrane helix</keyword>